<dbReference type="Proteomes" id="UP000231586">
    <property type="component" value="Unassembled WGS sequence"/>
</dbReference>
<sequence>MSSETQDTETRADADDVQEIPQSSPDARRAAKILYKPFGIASSVVGGLVAARVFRAVYKKATPGDRQDPPTALQSEYRLREILIGAALQGAIYAVVKASIDRAGARVFQRWTGEWPGD</sequence>
<evidence type="ECO:0000313" key="2">
    <source>
        <dbReference type="EMBL" id="PJI86687.1"/>
    </source>
</evidence>
<dbReference type="Pfam" id="PF14019">
    <property type="entry name" value="DUF4235"/>
    <property type="match status" value="1"/>
</dbReference>
<comment type="caution">
    <text evidence="2">The sequence shown here is derived from an EMBL/GenBank/DDBJ whole genome shotgun (WGS) entry which is preliminary data.</text>
</comment>
<keyword evidence="3" id="KW-1185">Reference proteome</keyword>
<reference evidence="2 3" key="1">
    <citation type="submission" date="2017-11" db="EMBL/GenBank/DDBJ databases">
        <title>Genomic Encyclopedia of Archaeal and Bacterial Type Strains, Phase II (KMG-II): From Individual Species to Whole Genera.</title>
        <authorList>
            <person name="Goeker M."/>
        </authorList>
    </citation>
    <scope>NUCLEOTIDE SEQUENCE [LARGE SCALE GENOMIC DNA]</scope>
    <source>
        <strain evidence="2 3">DSM 22413</strain>
    </source>
</reference>
<dbReference type="OrthoDB" id="5244650at2"/>
<evidence type="ECO:0000256" key="1">
    <source>
        <dbReference type="SAM" id="MobiDB-lite"/>
    </source>
</evidence>
<dbReference type="InterPro" id="IPR025329">
    <property type="entry name" value="DUF4235"/>
</dbReference>
<proteinExistence type="predicted"/>
<feature type="region of interest" description="Disordered" evidence="1">
    <location>
        <begin position="1"/>
        <end position="25"/>
    </location>
</feature>
<dbReference type="AlphaFoldDB" id="A0A2M8W6X9"/>
<dbReference type="RefSeq" id="WP_100350716.1">
    <property type="nucleotide sequence ID" value="NZ_PGTZ01000010.1"/>
</dbReference>
<organism evidence="2 3">
    <name type="scientific">Luteimicrobium subarcticum</name>
    <dbReference type="NCBI Taxonomy" id="620910"/>
    <lineage>
        <taxon>Bacteria</taxon>
        <taxon>Bacillati</taxon>
        <taxon>Actinomycetota</taxon>
        <taxon>Actinomycetes</taxon>
        <taxon>Micrococcales</taxon>
        <taxon>Luteimicrobium</taxon>
    </lineage>
</organism>
<evidence type="ECO:0000313" key="3">
    <source>
        <dbReference type="Proteomes" id="UP000231586"/>
    </source>
</evidence>
<name>A0A2M8W6X9_9MICO</name>
<gene>
    <name evidence="2" type="ORF">CLV34_2607</name>
</gene>
<dbReference type="EMBL" id="PGTZ01000010">
    <property type="protein sequence ID" value="PJI86687.1"/>
    <property type="molecule type" value="Genomic_DNA"/>
</dbReference>
<protein>
    <submittedName>
        <fullName evidence="2">Uncharacterized protein DUF4235</fullName>
    </submittedName>
</protein>
<accession>A0A2M8W6X9</accession>